<dbReference type="InterPro" id="IPR012640">
    <property type="entry name" value="Membr_lipoprot_lipid_attach_CS"/>
</dbReference>
<organism evidence="5 6">
    <name type="scientific">Autumnicola lenta</name>
    <dbReference type="NCBI Taxonomy" id="3075593"/>
    <lineage>
        <taxon>Bacteria</taxon>
        <taxon>Pseudomonadati</taxon>
        <taxon>Bacteroidota</taxon>
        <taxon>Flavobacteriia</taxon>
        <taxon>Flavobacteriales</taxon>
        <taxon>Flavobacteriaceae</taxon>
        <taxon>Autumnicola</taxon>
    </lineage>
</organism>
<evidence type="ECO:0000313" key="6">
    <source>
        <dbReference type="Proteomes" id="UP001245285"/>
    </source>
</evidence>
<reference evidence="5 6" key="1">
    <citation type="submission" date="2023-09" db="EMBL/GenBank/DDBJ databases">
        <authorList>
            <person name="Rey-Velasco X."/>
        </authorList>
    </citation>
    <scope>NUCLEOTIDE SEQUENCE [LARGE SCALE GENOMIC DNA]</scope>
    <source>
        <strain evidence="5 6">F260</strain>
    </source>
</reference>
<dbReference type="PROSITE" id="PS51257">
    <property type="entry name" value="PROKAR_LIPOPROTEIN"/>
    <property type="match status" value="1"/>
</dbReference>
<proteinExistence type="predicted"/>
<protein>
    <recommendedName>
        <fullName evidence="1">Type IV secretion system putative lipoprotein virB7</fullName>
    </recommendedName>
</protein>
<keyword evidence="6" id="KW-1185">Reference proteome</keyword>
<sequence length="139" mass="15416">MKKIFLLFMSLAVLSSCSNDDDANGNGDNDILGTWGLVAINNAGNFPVTVNECSSQSQITFNSDGTAFSEYYTQTETECTLDSEEGNWSGGRDDNKYIFKIPLLGPQPGRVEFSDDYSMFTFYPDALITQNTNIVFEKK</sequence>
<dbReference type="InterPro" id="IPR024311">
    <property type="entry name" value="Lipocalin-like"/>
</dbReference>
<dbReference type="RefSeq" id="WP_311493406.1">
    <property type="nucleotide sequence ID" value="NZ_JAVRHO010000001.1"/>
</dbReference>
<evidence type="ECO:0000259" key="4">
    <source>
        <dbReference type="Pfam" id="PF13648"/>
    </source>
</evidence>
<dbReference type="Proteomes" id="UP001245285">
    <property type="component" value="Unassembled WGS sequence"/>
</dbReference>
<comment type="caution">
    <text evidence="5">The sequence shown here is derived from an EMBL/GenBank/DDBJ whole genome shotgun (WGS) entry which is preliminary data.</text>
</comment>
<gene>
    <name evidence="5" type="ORF">RM545_01040</name>
</gene>
<feature type="domain" description="Lipocalin-like" evidence="4">
    <location>
        <begin position="31"/>
        <end position="89"/>
    </location>
</feature>
<dbReference type="EMBL" id="JAVRHO010000001">
    <property type="protein sequence ID" value="MDT0645259.1"/>
    <property type="molecule type" value="Genomic_DNA"/>
</dbReference>
<name>A0ABU3CFX8_9FLAO</name>
<accession>A0ABU3CFX8</accession>
<feature type="signal peptide" evidence="3">
    <location>
        <begin position="1"/>
        <end position="18"/>
    </location>
</feature>
<evidence type="ECO:0000256" key="3">
    <source>
        <dbReference type="SAM" id="SignalP"/>
    </source>
</evidence>
<evidence type="ECO:0000256" key="1">
    <source>
        <dbReference type="ARBA" id="ARBA00017922"/>
    </source>
</evidence>
<keyword evidence="2 3" id="KW-0732">Signal</keyword>
<dbReference type="Pfam" id="PF13648">
    <property type="entry name" value="Lipocalin_4"/>
    <property type="match status" value="1"/>
</dbReference>
<evidence type="ECO:0000313" key="5">
    <source>
        <dbReference type="EMBL" id="MDT0645259.1"/>
    </source>
</evidence>
<feature type="chain" id="PRO_5046589758" description="Type IV secretion system putative lipoprotein virB7" evidence="3">
    <location>
        <begin position="19"/>
        <end position="139"/>
    </location>
</feature>
<dbReference type="Pfam" id="PF08139">
    <property type="entry name" value="LPAM_1"/>
    <property type="match status" value="1"/>
</dbReference>
<evidence type="ECO:0000256" key="2">
    <source>
        <dbReference type="ARBA" id="ARBA00022729"/>
    </source>
</evidence>